<keyword evidence="1" id="KW-0812">Transmembrane</keyword>
<evidence type="ECO:0000313" key="2">
    <source>
        <dbReference type="EMBL" id="SJN43199.1"/>
    </source>
</evidence>
<protein>
    <submittedName>
        <fullName evidence="2">ComEC/Rec2-related protein</fullName>
    </submittedName>
</protein>
<sequence>MKDLRTSLLALVLWAVALAVIFLPEIALAAACACASLAAVAAVALMTMRRRTRGAGLIVLTLLCCAAIGATVAAAQPQRDVLADSDGRAVEMIVEVASSASVGSDGRLWFDAQTLRVGPPGQLSAVSAPVRVGIEPIDGADLGARVRVAGQAKSVDAGERAALVVFGTQAEIVAPASGIFAIAATTRADFITRATRLPEPGAGLLPGLAVGDTRAVSAELNAAMLASGLSHLTAVSGPNCR</sequence>
<gene>
    <name evidence="2" type="ORF">FM104_12455</name>
</gene>
<dbReference type="Proteomes" id="UP000196320">
    <property type="component" value="Unassembled WGS sequence"/>
</dbReference>
<keyword evidence="3" id="KW-1185">Reference proteome</keyword>
<dbReference type="OrthoDB" id="7177610at2"/>
<evidence type="ECO:0000256" key="1">
    <source>
        <dbReference type="SAM" id="Phobius"/>
    </source>
</evidence>
<organism evidence="2 3">
    <name type="scientific">Microbacterium esteraromaticum</name>
    <dbReference type="NCBI Taxonomy" id="57043"/>
    <lineage>
        <taxon>Bacteria</taxon>
        <taxon>Bacillati</taxon>
        <taxon>Actinomycetota</taxon>
        <taxon>Actinomycetes</taxon>
        <taxon>Micrococcales</taxon>
        <taxon>Microbacteriaceae</taxon>
        <taxon>Microbacterium</taxon>
    </lineage>
</organism>
<proteinExistence type="predicted"/>
<feature type="transmembrane region" description="Helical" evidence="1">
    <location>
        <begin position="55"/>
        <end position="75"/>
    </location>
</feature>
<reference evidence="2 3" key="1">
    <citation type="submission" date="2017-02" db="EMBL/GenBank/DDBJ databases">
        <authorList>
            <person name="Peterson S.W."/>
        </authorList>
    </citation>
    <scope>NUCLEOTIDE SEQUENCE [LARGE SCALE GENOMIC DNA]</scope>
    <source>
        <strain evidence="2 3">B Mb 05.01</strain>
    </source>
</reference>
<dbReference type="AlphaFoldDB" id="A0A1R4KFX5"/>
<accession>A0A1R4KFX5</accession>
<keyword evidence="1" id="KW-1133">Transmembrane helix</keyword>
<keyword evidence="1" id="KW-0472">Membrane</keyword>
<name>A0A1R4KFX5_9MICO</name>
<dbReference type="EMBL" id="FUKO01000033">
    <property type="protein sequence ID" value="SJN43199.1"/>
    <property type="molecule type" value="Genomic_DNA"/>
</dbReference>
<evidence type="ECO:0000313" key="3">
    <source>
        <dbReference type="Proteomes" id="UP000196320"/>
    </source>
</evidence>
<dbReference type="RefSeq" id="WP_087132559.1">
    <property type="nucleotide sequence ID" value="NZ_FUKO01000033.1"/>
</dbReference>